<dbReference type="Proteomes" id="UP000027466">
    <property type="component" value="Unassembled WGS sequence"/>
</dbReference>
<dbReference type="InterPro" id="IPR048677">
    <property type="entry name" value="TssM1_hel"/>
</dbReference>
<keyword evidence="7" id="KW-1185">Reference proteome</keyword>
<dbReference type="InterPro" id="IPR009612">
    <property type="entry name" value="IcmF-rel"/>
</dbReference>
<evidence type="ECO:0000259" key="5">
    <source>
        <dbReference type="Pfam" id="PF21070"/>
    </source>
</evidence>
<protein>
    <submittedName>
        <fullName evidence="6">Type VI secretion protein VasK</fullName>
    </submittedName>
</protein>
<comment type="caution">
    <text evidence="6">The sequence shown here is derived from an EMBL/GenBank/DDBJ whole genome shotgun (WGS) entry which is preliminary data.</text>
</comment>
<reference evidence="6 7" key="1">
    <citation type="submission" date="2014-03" db="EMBL/GenBank/DDBJ databases">
        <title>Draft Genome Sequences of Four Burkholderia Strains.</title>
        <authorList>
            <person name="Liu X.Y."/>
            <person name="Li C.X."/>
            <person name="Xu J.H."/>
        </authorList>
    </citation>
    <scope>NUCLEOTIDE SEQUENCE [LARGE SCALE GENOMIC DNA]</scope>
    <source>
        <strain evidence="6 7">DSM 50014</strain>
    </source>
</reference>
<name>A0A069PDD4_9BURK</name>
<gene>
    <name evidence="6" type="ORF">BG61_39495</name>
</gene>
<dbReference type="STRING" id="60547.GCA_000751215_03562"/>
<keyword evidence="2" id="KW-0472">Membrane</keyword>
<feature type="compositionally biased region" description="Low complexity" evidence="1">
    <location>
        <begin position="1132"/>
        <end position="1145"/>
    </location>
</feature>
<dbReference type="PANTHER" id="PTHR36153">
    <property type="entry name" value="INNER MEMBRANE PROTEIN-RELATED"/>
    <property type="match status" value="1"/>
</dbReference>
<dbReference type="Pfam" id="PF06761">
    <property type="entry name" value="IcmF-related"/>
    <property type="match status" value="1"/>
</dbReference>
<evidence type="ECO:0000259" key="3">
    <source>
        <dbReference type="Pfam" id="PF06744"/>
    </source>
</evidence>
<dbReference type="InterPro" id="IPR053156">
    <property type="entry name" value="T6SS_TssM-like"/>
</dbReference>
<keyword evidence="2" id="KW-0812">Transmembrane</keyword>
<feature type="transmembrane region" description="Helical" evidence="2">
    <location>
        <begin position="352"/>
        <end position="372"/>
    </location>
</feature>
<evidence type="ECO:0000256" key="2">
    <source>
        <dbReference type="SAM" id="Phobius"/>
    </source>
</evidence>
<feature type="domain" description="Type VI secretion system IcmF C-terminal" evidence="3">
    <location>
        <begin position="1001"/>
        <end position="1093"/>
    </location>
</feature>
<proteinExistence type="predicted"/>
<dbReference type="Pfam" id="PF21070">
    <property type="entry name" value="IcmF_helical"/>
    <property type="match status" value="1"/>
</dbReference>
<evidence type="ECO:0000313" key="7">
    <source>
        <dbReference type="Proteomes" id="UP000027466"/>
    </source>
</evidence>
<dbReference type="RefSeq" id="WP_063741153.1">
    <property type="nucleotide sequence ID" value="NZ_CADFFX010000054.1"/>
</dbReference>
<evidence type="ECO:0000313" key="6">
    <source>
        <dbReference type="EMBL" id="KDR38522.1"/>
    </source>
</evidence>
<feature type="transmembrane region" description="Helical" evidence="2">
    <location>
        <begin position="7"/>
        <end position="27"/>
    </location>
</feature>
<dbReference type="PANTHER" id="PTHR36153:SF1">
    <property type="entry name" value="TYPE VI SECRETION SYSTEM COMPONENT TSSM1"/>
    <property type="match status" value="1"/>
</dbReference>
<dbReference type="Pfam" id="PF06744">
    <property type="entry name" value="IcmF_C"/>
    <property type="match status" value="1"/>
</dbReference>
<keyword evidence="2" id="KW-1133">Transmembrane helix</keyword>
<feature type="transmembrane region" description="Helical" evidence="2">
    <location>
        <begin position="39"/>
        <end position="64"/>
    </location>
</feature>
<dbReference type="AlphaFoldDB" id="A0A069PDD4"/>
<accession>A0A069PDD4</accession>
<feature type="domain" description="Type VI secretion system component TssM1 helical" evidence="5">
    <location>
        <begin position="890"/>
        <end position="996"/>
    </location>
</feature>
<dbReference type="InterPro" id="IPR010623">
    <property type="entry name" value="IcmF_C"/>
</dbReference>
<sequence length="1241" mass="134440">MKRRKLSGYWMVVGAITLAAATVAYFFGASIDASPVHRIMSVVLAGAVLLLLRAPFTAAWRLVARLSPERDPHRYRRDPAARAGAGAASVDGIMAERYLALRSSLQQNHGRRWRYREPWLLISGDKGTVDALVPGLSDSGWHVSPGAVLLYAGDSDKWARDWLMQIRRARRRRPVDAVIQLVRASEGTHAVFDAGMLAHQLSQQGRTLGWAAPAYVLDLVDVDGPVPDASEPVASLWSSRTVEPSQVRRSLANLSRLLADRGVQTLTLRIRERYLAQFSRHVTERADALSALASHLNMGRARQTALFGILFVPLVRPNPSNTAAGDDRAHERAHLTWRAVAEHSRCVRGRRIGFSLTQVAAWSVMALAALVLTGTLVSGTVNRAGIEAAANVAAAFSGPQDRTRSASTLGALQKHLDALETRQREGAPWYTRFGLNRDAELLASLWPAYTAASNPILVQPIRAKLEADLRQLGALTDQELASGGDAQVKRAYRTLKAYLMLAHPERVDSRFLIPELLDTGEPARPDSSRLGPGGWRDLTQRLVTFHANHLGQHGASLAIAPDATLVSAARQSLVSVVGLQNSTDKVYEQIVEENRSKYPPLSLQALLSDVPSRGLLTTSDTLPGIYTRAAWDERIGRAIDDASEQRTVTGDWVLSDAPKEVPSGDASTSAASLKQALRERYFADYARHWQQFLNSVRWQPDSSLPGTVDQLSLYADAQRSPLAALFKVIVYQAGAGGSGQSLSDTLVAKARELIKGTATDPSRASPPPETPLAAAFGPLLRLAGSDLAGNVQAKVASAQPAGPTDLSLPRYLERVTAVRLKLQQIMTSADPDAMSRTAAQAILQGRTSDLGDSRDYAARVAASLGEQWAGFGDALFQRPLDQTWDVVLKPASASLNETWRSAVVAAWNKSFGGRYPFADSDNDASLPEMARFLRANDGVITQFVTTQLSGILERQGDQWVVAQGAGRNALAVDPEFVRALNRLARVSNVLFPNGDAGVRYELRAIPAPGITDMKFKLSGRDLHYFNQKEDWTPFIWPGDALENRAHVEWQTEQAGVRSGLDFTGRFALIRLLERATVTQQDGARYVLKWTPGAQASPVISRAQAAPVRQEASAPVRTAAATGRPRITDDWSAADPPAMLASAADSGPASGVVRVAPQDEPPRASRQPLALQVQLRSESGAGPLDALMLRRFVLPQRIFLTGSAGKRMPGQASNPPPLPASAVEAARHAAMPLPRGARPEIE</sequence>
<feature type="domain" description="IcmF-related" evidence="4">
    <location>
        <begin position="409"/>
        <end position="732"/>
    </location>
</feature>
<dbReference type="EMBL" id="JFHC01000086">
    <property type="protein sequence ID" value="KDR38522.1"/>
    <property type="molecule type" value="Genomic_DNA"/>
</dbReference>
<evidence type="ECO:0000259" key="4">
    <source>
        <dbReference type="Pfam" id="PF06761"/>
    </source>
</evidence>
<feature type="region of interest" description="Disordered" evidence="1">
    <location>
        <begin position="1110"/>
        <end position="1166"/>
    </location>
</feature>
<evidence type="ECO:0000256" key="1">
    <source>
        <dbReference type="SAM" id="MobiDB-lite"/>
    </source>
</evidence>
<organism evidence="6 7">
    <name type="scientific">Caballeronia glathei</name>
    <dbReference type="NCBI Taxonomy" id="60547"/>
    <lineage>
        <taxon>Bacteria</taxon>
        <taxon>Pseudomonadati</taxon>
        <taxon>Pseudomonadota</taxon>
        <taxon>Betaproteobacteria</taxon>
        <taxon>Burkholderiales</taxon>
        <taxon>Burkholderiaceae</taxon>
        <taxon>Caballeronia</taxon>
    </lineage>
</organism>